<dbReference type="GO" id="GO:0004672">
    <property type="term" value="F:protein kinase activity"/>
    <property type="evidence" value="ECO:0007669"/>
    <property type="project" value="TreeGrafter"/>
</dbReference>
<dbReference type="GO" id="GO:0007165">
    <property type="term" value="P:signal transduction"/>
    <property type="evidence" value="ECO:0007669"/>
    <property type="project" value="TreeGrafter"/>
</dbReference>
<feature type="compositionally biased region" description="Polar residues" evidence="1">
    <location>
        <begin position="35"/>
        <end position="52"/>
    </location>
</feature>
<organism evidence="2 3">
    <name type="scientific">Populus tomentosa</name>
    <name type="common">Chinese white poplar</name>
    <dbReference type="NCBI Taxonomy" id="118781"/>
    <lineage>
        <taxon>Eukaryota</taxon>
        <taxon>Viridiplantae</taxon>
        <taxon>Streptophyta</taxon>
        <taxon>Embryophyta</taxon>
        <taxon>Tracheophyta</taxon>
        <taxon>Spermatophyta</taxon>
        <taxon>Magnoliopsida</taxon>
        <taxon>eudicotyledons</taxon>
        <taxon>Gunneridae</taxon>
        <taxon>Pentapetalae</taxon>
        <taxon>rosids</taxon>
        <taxon>fabids</taxon>
        <taxon>Malpighiales</taxon>
        <taxon>Salicaceae</taxon>
        <taxon>Saliceae</taxon>
        <taxon>Populus</taxon>
    </lineage>
</organism>
<dbReference type="EMBL" id="JAAWWB010000006">
    <property type="protein sequence ID" value="KAG6781534.1"/>
    <property type="molecule type" value="Genomic_DNA"/>
</dbReference>
<dbReference type="InterPro" id="IPR052751">
    <property type="entry name" value="Plant_MAPKKK"/>
</dbReference>
<feature type="compositionally biased region" description="Polar residues" evidence="1">
    <location>
        <begin position="266"/>
        <end position="281"/>
    </location>
</feature>
<feature type="region of interest" description="Disordered" evidence="1">
    <location>
        <begin position="266"/>
        <end position="288"/>
    </location>
</feature>
<gene>
    <name evidence="2" type="ORF">POTOM_014444</name>
</gene>
<dbReference type="AlphaFoldDB" id="A0A8X8DA52"/>
<proteinExistence type="predicted"/>
<feature type="region of interest" description="Disordered" evidence="1">
    <location>
        <begin position="195"/>
        <end position="220"/>
    </location>
</feature>
<sequence>MRVPRKLSRTAGAVAHSLTSHPRLNTPGEAGETLNAGNGSPVSNNRVSLSHKSWSDKEELWSNKDDFTHRDIKGNVVGDKDFLGVTNSYVNGSSTDKGNSSKMTSTLDNPVKTDAETEVLPQQSVSTNLIPLPTVDHHSWQSASHSTHETTTLENDVTDFNTQLSAASPVQTPMPELNTEIQPACFPQISDPQIAAPHPPHPPHDATTRHPMSPVSNNRVSLSHKSWSDKEELWSNKDDFTHRDIKGNVVGDKDFLGVTNSYVNGSSTDKGNSSKMTSTLDNPVKKDPDSVVRDLLSMIGSAHESPAIPSNISEEGKDFLRCCFARNPARRSTASELLSNKYVMAFKEEGERKVSEGEEVLNPERFSLPLSSTYEARTSLYLRSILHPVPFQKILSSFPAPALFLMSLQCLQIHQINKLGVCGNGRNLYVLDALAGVERLKCQELAAAGNVHTKNVTTAVQNEGYSKNKYCSSALQKEVETKGEVGIDELQHIHVAVVK</sequence>
<protein>
    <recommendedName>
        <fullName evidence="4">Protein kinase superfamily protein</fullName>
    </recommendedName>
</protein>
<evidence type="ECO:0008006" key="4">
    <source>
        <dbReference type="Google" id="ProtNLM"/>
    </source>
</evidence>
<feature type="region of interest" description="Disordered" evidence="1">
    <location>
        <begin position="1"/>
        <end position="55"/>
    </location>
</feature>
<dbReference type="Proteomes" id="UP000886885">
    <property type="component" value="Chromosome 3D"/>
</dbReference>
<comment type="caution">
    <text evidence="2">The sequence shown here is derived from an EMBL/GenBank/DDBJ whole genome shotgun (WGS) entry which is preliminary data.</text>
</comment>
<evidence type="ECO:0000313" key="2">
    <source>
        <dbReference type="EMBL" id="KAG6781534.1"/>
    </source>
</evidence>
<reference evidence="2" key="1">
    <citation type="journal article" date="2020" name="bioRxiv">
        <title>Hybrid origin of Populus tomentosa Carr. identified through genome sequencing and phylogenomic analysis.</title>
        <authorList>
            <person name="An X."/>
            <person name="Gao K."/>
            <person name="Chen Z."/>
            <person name="Li J."/>
            <person name="Yang X."/>
            <person name="Yang X."/>
            <person name="Zhou J."/>
            <person name="Guo T."/>
            <person name="Zhao T."/>
            <person name="Huang S."/>
            <person name="Miao D."/>
            <person name="Khan W.U."/>
            <person name="Rao P."/>
            <person name="Ye M."/>
            <person name="Lei B."/>
            <person name="Liao W."/>
            <person name="Wang J."/>
            <person name="Ji L."/>
            <person name="Li Y."/>
            <person name="Guo B."/>
            <person name="Mustafa N.S."/>
            <person name="Li S."/>
            <person name="Yun Q."/>
            <person name="Keller S.R."/>
            <person name="Mao J."/>
            <person name="Zhang R."/>
            <person name="Strauss S.H."/>
        </authorList>
    </citation>
    <scope>NUCLEOTIDE SEQUENCE</scope>
    <source>
        <strain evidence="2">GM15</strain>
        <tissue evidence="2">Leaf</tissue>
    </source>
</reference>
<name>A0A8X8DA52_POPTO</name>
<dbReference type="PANTHER" id="PTHR48011">
    <property type="entry name" value="CCR4-NOT TRANSCRIPTIONAL COMPLEX SUBUNIT CAF120-RELATED"/>
    <property type="match status" value="1"/>
</dbReference>
<keyword evidence="3" id="KW-1185">Reference proteome</keyword>
<accession>A0A8X8DA52</accession>
<evidence type="ECO:0000313" key="3">
    <source>
        <dbReference type="Proteomes" id="UP000886885"/>
    </source>
</evidence>
<evidence type="ECO:0000256" key="1">
    <source>
        <dbReference type="SAM" id="MobiDB-lite"/>
    </source>
</evidence>
<dbReference type="PANTHER" id="PTHR48011:SF56">
    <property type="entry name" value="PROTEIN KINASE DOMAIN-CONTAINING PROTEIN"/>
    <property type="match status" value="1"/>
</dbReference>